<evidence type="ECO:0000313" key="2">
    <source>
        <dbReference type="EMBL" id="MQM17997.1"/>
    </source>
</evidence>
<feature type="compositionally biased region" description="Polar residues" evidence="1">
    <location>
        <begin position="1"/>
        <end position="15"/>
    </location>
</feature>
<comment type="caution">
    <text evidence="2">The sequence shown here is derived from an EMBL/GenBank/DDBJ whole genome shotgun (WGS) entry which is preliminary data.</text>
</comment>
<reference evidence="2" key="1">
    <citation type="submission" date="2017-07" db="EMBL/GenBank/DDBJ databases">
        <title>Taro Niue Genome Assembly and Annotation.</title>
        <authorList>
            <person name="Atibalentja N."/>
            <person name="Keating K."/>
            <person name="Fields C.J."/>
        </authorList>
    </citation>
    <scope>NUCLEOTIDE SEQUENCE</scope>
    <source>
        <strain evidence="2">Niue_2</strain>
        <tissue evidence="2">Leaf</tissue>
    </source>
</reference>
<proteinExistence type="predicted"/>
<feature type="compositionally biased region" description="Pro residues" evidence="1">
    <location>
        <begin position="21"/>
        <end position="50"/>
    </location>
</feature>
<gene>
    <name evidence="2" type="ORF">Taro_050980</name>
</gene>
<keyword evidence="3" id="KW-1185">Reference proteome</keyword>
<dbReference type="EMBL" id="NMUH01007898">
    <property type="protein sequence ID" value="MQM17997.1"/>
    <property type="molecule type" value="Genomic_DNA"/>
</dbReference>
<protein>
    <submittedName>
        <fullName evidence="2">Uncharacterized protein</fullName>
    </submittedName>
</protein>
<feature type="region of interest" description="Disordered" evidence="1">
    <location>
        <begin position="1"/>
        <end position="50"/>
    </location>
</feature>
<name>A0A843XFR9_COLES</name>
<dbReference type="AlphaFoldDB" id="A0A843XFR9"/>
<organism evidence="2 3">
    <name type="scientific">Colocasia esculenta</name>
    <name type="common">Wild taro</name>
    <name type="synonym">Arum esculentum</name>
    <dbReference type="NCBI Taxonomy" id="4460"/>
    <lineage>
        <taxon>Eukaryota</taxon>
        <taxon>Viridiplantae</taxon>
        <taxon>Streptophyta</taxon>
        <taxon>Embryophyta</taxon>
        <taxon>Tracheophyta</taxon>
        <taxon>Spermatophyta</taxon>
        <taxon>Magnoliopsida</taxon>
        <taxon>Liliopsida</taxon>
        <taxon>Araceae</taxon>
        <taxon>Aroideae</taxon>
        <taxon>Colocasieae</taxon>
        <taxon>Colocasia</taxon>
    </lineage>
</organism>
<dbReference type="Proteomes" id="UP000652761">
    <property type="component" value="Unassembled WGS sequence"/>
</dbReference>
<evidence type="ECO:0000256" key="1">
    <source>
        <dbReference type="SAM" id="MobiDB-lite"/>
    </source>
</evidence>
<accession>A0A843XFR9</accession>
<evidence type="ECO:0000313" key="3">
    <source>
        <dbReference type="Proteomes" id="UP000652761"/>
    </source>
</evidence>
<sequence length="102" mass="11155">MIQTVCSGSVSSSQPRILAPETPPPRHSNPSSPVLPPALPEPVVPSDTPHPPTWIFKHKQRFKFKITDATVSVTQVEWIMVTGWGATLCRVGVMCHLGYVVI</sequence>